<dbReference type="STRING" id="215243.A0A0D2BXS3"/>
<dbReference type="Proteomes" id="UP000053342">
    <property type="component" value="Unassembled WGS sequence"/>
</dbReference>
<dbReference type="GeneID" id="27357948"/>
<evidence type="ECO:0000256" key="1">
    <source>
        <dbReference type="ARBA" id="ARBA00006484"/>
    </source>
</evidence>
<dbReference type="Pfam" id="PF00106">
    <property type="entry name" value="adh_short"/>
    <property type="match status" value="1"/>
</dbReference>
<dbReference type="PANTHER" id="PTHR43180">
    <property type="entry name" value="3-OXOACYL-(ACYL-CARRIER-PROTEIN) REDUCTASE (AFU_ORTHOLOGUE AFUA_6G11210)"/>
    <property type="match status" value="1"/>
</dbReference>
<gene>
    <name evidence="3" type="ORF">PV06_05874</name>
</gene>
<dbReference type="InterPro" id="IPR002347">
    <property type="entry name" value="SDR_fam"/>
</dbReference>
<keyword evidence="4" id="KW-1185">Reference proteome</keyword>
<dbReference type="EMBL" id="KN847336">
    <property type="protein sequence ID" value="KIW42312.1"/>
    <property type="molecule type" value="Genomic_DNA"/>
</dbReference>
<accession>A0A0D2BXS3</accession>
<dbReference type="AlphaFoldDB" id="A0A0D2BXS3"/>
<reference evidence="3 4" key="1">
    <citation type="submission" date="2015-01" db="EMBL/GenBank/DDBJ databases">
        <title>The Genome Sequence of Exophiala oligosperma CBS72588.</title>
        <authorList>
            <consortium name="The Broad Institute Genomics Platform"/>
            <person name="Cuomo C."/>
            <person name="de Hoog S."/>
            <person name="Gorbushina A."/>
            <person name="Stielow B."/>
            <person name="Teixiera M."/>
            <person name="Abouelleil A."/>
            <person name="Chapman S.B."/>
            <person name="Priest M."/>
            <person name="Young S.K."/>
            <person name="Wortman J."/>
            <person name="Nusbaum C."/>
            <person name="Birren B."/>
        </authorList>
    </citation>
    <scope>NUCLEOTIDE SEQUENCE [LARGE SCALE GENOMIC DNA]</scope>
    <source>
        <strain evidence="3 4">CBS 72588</strain>
    </source>
</reference>
<evidence type="ECO:0000256" key="2">
    <source>
        <dbReference type="ARBA" id="ARBA00023002"/>
    </source>
</evidence>
<protein>
    <submittedName>
        <fullName evidence="3">Uncharacterized protein</fullName>
    </submittedName>
</protein>
<dbReference type="OrthoDB" id="5371740at2759"/>
<dbReference type="InterPro" id="IPR036291">
    <property type="entry name" value="NAD(P)-bd_dom_sf"/>
</dbReference>
<organism evidence="3 4">
    <name type="scientific">Exophiala oligosperma</name>
    <dbReference type="NCBI Taxonomy" id="215243"/>
    <lineage>
        <taxon>Eukaryota</taxon>
        <taxon>Fungi</taxon>
        <taxon>Dikarya</taxon>
        <taxon>Ascomycota</taxon>
        <taxon>Pezizomycotina</taxon>
        <taxon>Eurotiomycetes</taxon>
        <taxon>Chaetothyriomycetidae</taxon>
        <taxon>Chaetothyriales</taxon>
        <taxon>Herpotrichiellaceae</taxon>
        <taxon>Exophiala</taxon>
    </lineage>
</organism>
<dbReference type="VEuPathDB" id="FungiDB:PV06_05874"/>
<dbReference type="GO" id="GO:0016491">
    <property type="term" value="F:oxidoreductase activity"/>
    <property type="evidence" value="ECO:0007669"/>
    <property type="project" value="UniProtKB-KW"/>
</dbReference>
<dbReference type="PRINTS" id="PR00081">
    <property type="entry name" value="GDHRDH"/>
</dbReference>
<dbReference type="SUPFAM" id="SSF51735">
    <property type="entry name" value="NAD(P)-binding Rossmann-fold domains"/>
    <property type="match status" value="1"/>
</dbReference>
<dbReference type="Gene3D" id="3.40.50.720">
    <property type="entry name" value="NAD(P)-binding Rossmann-like Domain"/>
    <property type="match status" value="1"/>
</dbReference>
<keyword evidence="2" id="KW-0560">Oxidoreductase</keyword>
<dbReference type="HOGENOM" id="CLU_010194_13_3_1"/>
<sequence>MKPYTDEGPINCDVDIDTTNVKGKTAIVTGGSNGIGEAYVRALSKAGAFVVIADVAEGDGEKLCKELGSSVRFVKCDVSSWANQVATFKEAAASSPSGRIDIVLANAGIGGPPDTIFSTKVEDAEPEEPKLKILTVNLTGALYTVKLALHYFRRQNASNKGTDLDQVLILQGSLAGFIQLPEAVEYVASKWGLRGTFRTLRVTEFQHNIRVCYIAPSFVHTKIVNDELVQLLEKGNIEWATVEDAAEAVMRIVTDPGVQGRALAIAPRSLAPRGYFDLCDDDKEGSPVYPLIDASLGRMGLGRH</sequence>
<proteinExistence type="inferred from homology"/>
<evidence type="ECO:0000313" key="4">
    <source>
        <dbReference type="Proteomes" id="UP000053342"/>
    </source>
</evidence>
<comment type="similarity">
    <text evidence="1">Belongs to the short-chain dehydrogenases/reductases (SDR) family.</text>
</comment>
<dbReference type="PANTHER" id="PTHR43180:SF31">
    <property type="entry name" value="CHAIN DEHYDROGENASE_REDUCTASE, PUTATIVE (AFU_ORTHOLOGUE AFUA_2G16570)-RELATED"/>
    <property type="match status" value="1"/>
</dbReference>
<evidence type="ECO:0000313" key="3">
    <source>
        <dbReference type="EMBL" id="KIW42312.1"/>
    </source>
</evidence>
<name>A0A0D2BXS3_9EURO</name>
<dbReference type="RefSeq" id="XP_016262528.1">
    <property type="nucleotide sequence ID" value="XM_016406924.1"/>
</dbReference>